<keyword evidence="1" id="KW-0812">Transmembrane</keyword>
<keyword evidence="3" id="KW-1185">Reference proteome</keyword>
<keyword evidence="1" id="KW-1133">Transmembrane helix</keyword>
<gene>
    <name evidence="2" type="ORF">PVT68_07325</name>
</gene>
<evidence type="ECO:0000313" key="2">
    <source>
        <dbReference type="EMBL" id="WGL18097.1"/>
    </source>
</evidence>
<reference evidence="2 3" key="1">
    <citation type="submission" date="2023-02" db="EMBL/GenBank/DDBJ databases">
        <title>Description and genomic characterization of Microbulbifer bruguierae sp. nov., isolated from the sediment of mangrove plant Bruguiera sexangula.</title>
        <authorList>
            <person name="Long M."/>
        </authorList>
    </citation>
    <scope>NUCLEOTIDE SEQUENCE [LARGE SCALE GENOMIC DNA]</scope>
    <source>
        <strain evidence="2 3">H12</strain>
    </source>
</reference>
<proteinExistence type="predicted"/>
<protein>
    <submittedName>
        <fullName evidence="2">Uncharacterized protein</fullName>
    </submittedName>
</protein>
<organism evidence="2 3">
    <name type="scientific">Microbulbifer bruguierae</name>
    <dbReference type="NCBI Taxonomy" id="3029061"/>
    <lineage>
        <taxon>Bacteria</taxon>
        <taxon>Pseudomonadati</taxon>
        <taxon>Pseudomonadota</taxon>
        <taxon>Gammaproteobacteria</taxon>
        <taxon>Cellvibrionales</taxon>
        <taxon>Microbulbiferaceae</taxon>
        <taxon>Microbulbifer</taxon>
    </lineage>
</organism>
<keyword evidence="1" id="KW-0472">Membrane</keyword>
<dbReference type="EMBL" id="CP118605">
    <property type="protein sequence ID" value="WGL18097.1"/>
    <property type="molecule type" value="Genomic_DNA"/>
</dbReference>
<feature type="transmembrane region" description="Helical" evidence="1">
    <location>
        <begin position="26"/>
        <end position="46"/>
    </location>
</feature>
<name>A0ABY8NJ19_9GAMM</name>
<evidence type="ECO:0000256" key="1">
    <source>
        <dbReference type="SAM" id="Phobius"/>
    </source>
</evidence>
<dbReference type="RefSeq" id="WP_280322051.1">
    <property type="nucleotide sequence ID" value="NZ_CP118605.1"/>
</dbReference>
<dbReference type="Proteomes" id="UP001236500">
    <property type="component" value="Chromosome"/>
</dbReference>
<evidence type="ECO:0000313" key="3">
    <source>
        <dbReference type="Proteomes" id="UP001236500"/>
    </source>
</evidence>
<accession>A0ABY8NJ19</accession>
<sequence>MDLQRRSALRLLQQQRTQALMQAQSVPLPLAMAVAFAGGFLVQRIFRNPHPRTLLNWYLTWQAL</sequence>